<evidence type="ECO:0000256" key="5">
    <source>
        <dbReference type="RuleBase" id="RU000639"/>
    </source>
</evidence>
<dbReference type="SUPFAM" id="SSF58014">
    <property type="entry name" value="Coiled-coil domain of nucleotide exchange factor GrpE"/>
    <property type="match status" value="1"/>
</dbReference>
<dbReference type="GO" id="GO:0051082">
    <property type="term" value="F:unfolded protein binding"/>
    <property type="evidence" value="ECO:0007669"/>
    <property type="project" value="TreeGrafter"/>
</dbReference>
<keyword evidence="7" id="KW-0175">Coiled coil</keyword>
<evidence type="ECO:0000313" key="9">
    <source>
        <dbReference type="Proteomes" id="UP000298773"/>
    </source>
</evidence>
<dbReference type="GO" id="GO:0042803">
    <property type="term" value="F:protein homodimerization activity"/>
    <property type="evidence" value="ECO:0007669"/>
    <property type="project" value="InterPro"/>
</dbReference>
<evidence type="ECO:0000256" key="2">
    <source>
        <dbReference type="ARBA" id="ARBA00023016"/>
    </source>
</evidence>
<dbReference type="HAMAP" id="MF_01151">
    <property type="entry name" value="GrpE"/>
    <property type="match status" value="1"/>
</dbReference>
<dbReference type="InterPro" id="IPR000740">
    <property type="entry name" value="GrpE"/>
</dbReference>
<dbReference type="PROSITE" id="PS01071">
    <property type="entry name" value="GRPE"/>
    <property type="match status" value="1"/>
</dbReference>
<dbReference type="RefSeq" id="WP_158356528.1">
    <property type="nucleotide sequence ID" value="NZ_CP034873.1"/>
</dbReference>
<protein>
    <recommendedName>
        <fullName evidence="4 5">Protein GrpE</fullName>
    </recommendedName>
    <alternativeName>
        <fullName evidence="4">HSP-70 cofactor</fullName>
    </alternativeName>
</protein>
<dbReference type="GO" id="GO:0000774">
    <property type="term" value="F:adenyl-nucleotide exchange factor activity"/>
    <property type="evidence" value="ECO:0007669"/>
    <property type="project" value="InterPro"/>
</dbReference>
<dbReference type="EMBL" id="CP034873">
    <property type="protein sequence ID" value="QCI21558.1"/>
    <property type="molecule type" value="Genomic_DNA"/>
</dbReference>
<evidence type="ECO:0000313" key="8">
    <source>
        <dbReference type="EMBL" id="QCI21558.1"/>
    </source>
</evidence>
<dbReference type="PANTHER" id="PTHR21237:SF23">
    <property type="entry name" value="GRPE PROTEIN HOMOLOG, MITOCHONDRIAL"/>
    <property type="match status" value="1"/>
</dbReference>
<organism evidence="8 9">
    <name type="scientific">Buchnera aphidicola</name>
    <name type="common">Hyadaphis tataricae</name>
    <dbReference type="NCBI Taxonomy" id="1241859"/>
    <lineage>
        <taxon>Bacteria</taxon>
        <taxon>Pseudomonadati</taxon>
        <taxon>Pseudomonadota</taxon>
        <taxon>Gammaproteobacteria</taxon>
        <taxon>Enterobacterales</taxon>
        <taxon>Erwiniaceae</taxon>
        <taxon>Buchnera</taxon>
    </lineage>
</organism>
<dbReference type="PRINTS" id="PR00773">
    <property type="entry name" value="GRPEPROTEIN"/>
</dbReference>
<keyword evidence="3 4" id="KW-0143">Chaperone</keyword>
<dbReference type="GO" id="GO:0006457">
    <property type="term" value="P:protein folding"/>
    <property type="evidence" value="ECO:0007669"/>
    <property type="project" value="InterPro"/>
</dbReference>
<evidence type="ECO:0000256" key="3">
    <source>
        <dbReference type="ARBA" id="ARBA00023186"/>
    </source>
</evidence>
<evidence type="ECO:0000256" key="7">
    <source>
        <dbReference type="SAM" id="Coils"/>
    </source>
</evidence>
<sequence length="180" mass="21220">MIKEDKKVDNTTTELKNKEIDHIIKKLEEELKISEEKIIQEKNILKKETTAIFNRLNKEMYKSKKFSLEKIMINFLPIFDNIERSLNSVRNNISNDITDKLKEKLDFILHLLNNFLNDFCIKKINETNVPFSPSIHEAMSIHYTNKMESNQIVSIMQPGYILHDTRLLRPAMVVVSQKKN</sequence>
<gene>
    <name evidence="4" type="primary">grpE</name>
    <name evidence="8" type="ORF">D9V69_01255</name>
</gene>
<proteinExistence type="inferred from homology"/>
<dbReference type="Gene3D" id="2.30.22.10">
    <property type="entry name" value="Head domain of nucleotide exchange factor GrpE"/>
    <property type="match status" value="1"/>
</dbReference>
<dbReference type="AlphaFoldDB" id="A0A4D6Y5D1"/>
<comment type="subunit">
    <text evidence="4">Homodimer.</text>
</comment>
<dbReference type="OrthoDB" id="9789811at2"/>
<reference evidence="8 9" key="1">
    <citation type="submission" date="2018-12" db="EMBL/GenBank/DDBJ databases">
        <authorList>
            <person name="Chong R.A."/>
        </authorList>
    </citation>
    <scope>NUCLEOTIDE SEQUENCE [LARGE SCALE GENOMIC DNA]</scope>
    <source>
        <strain evidence="8 9">Hta</strain>
    </source>
</reference>
<dbReference type="Proteomes" id="UP000298773">
    <property type="component" value="Chromosome"/>
</dbReference>
<feature type="coiled-coil region" evidence="7">
    <location>
        <begin position="17"/>
        <end position="44"/>
    </location>
</feature>
<evidence type="ECO:0000256" key="4">
    <source>
        <dbReference type="HAMAP-Rule" id="MF_01151"/>
    </source>
</evidence>
<keyword evidence="2 4" id="KW-0346">Stress response</keyword>
<dbReference type="GO" id="GO:0051087">
    <property type="term" value="F:protein-folding chaperone binding"/>
    <property type="evidence" value="ECO:0007669"/>
    <property type="project" value="InterPro"/>
</dbReference>
<reference evidence="8 9" key="2">
    <citation type="submission" date="2019-05" db="EMBL/GenBank/DDBJ databases">
        <title>Genome evolution of the obligate endosymbiont Buchnera aphidicola.</title>
        <authorList>
            <person name="Moran N.A."/>
        </authorList>
    </citation>
    <scope>NUCLEOTIDE SEQUENCE [LARGE SCALE GENOMIC DNA]</scope>
    <source>
        <strain evidence="8 9">Hta</strain>
    </source>
</reference>
<dbReference type="Gene3D" id="3.90.20.20">
    <property type="match status" value="1"/>
</dbReference>
<accession>A0A4D6Y5D1</accession>
<comment type="function">
    <text evidence="4 5">Participates actively in the response to hyperosmotic and heat shock by preventing the aggregation of stress-denatured proteins, in association with DnaK and GrpE. It is the nucleotide exchange factor for DnaK and may function as a thermosensor. Unfolded proteins bind initially to DnaJ; upon interaction with the DnaJ-bound protein, DnaK hydrolyzes its bound ATP, resulting in the formation of a stable complex. GrpE releases ADP from DnaK; ATP binding to DnaK triggers the release of the substrate protein, thus completing the reaction cycle. Several rounds of ATP-dependent interactions between DnaJ, DnaK and GrpE are required for fully efficient folding.</text>
</comment>
<keyword evidence="4" id="KW-0963">Cytoplasm</keyword>
<dbReference type="SUPFAM" id="SSF51064">
    <property type="entry name" value="Head domain of nucleotide exchange factor GrpE"/>
    <property type="match status" value="1"/>
</dbReference>
<comment type="similarity">
    <text evidence="1 4 6">Belongs to the GrpE family.</text>
</comment>
<dbReference type="Pfam" id="PF01025">
    <property type="entry name" value="GrpE"/>
    <property type="match status" value="1"/>
</dbReference>
<dbReference type="GO" id="GO:0005737">
    <property type="term" value="C:cytoplasm"/>
    <property type="evidence" value="ECO:0007669"/>
    <property type="project" value="UniProtKB-SubCell"/>
</dbReference>
<dbReference type="InterPro" id="IPR013805">
    <property type="entry name" value="GrpE_CC"/>
</dbReference>
<dbReference type="PANTHER" id="PTHR21237">
    <property type="entry name" value="GRPE PROTEIN"/>
    <property type="match status" value="1"/>
</dbReference>
<name>A0A4D6Y5D1_9GAMM</name>
<evidence type="ECO:0000256" key="6">
    <source>
        <dbReference type="RuleBase" id="RU004478"/>
    </source>
</evidence>
<evidence type="ECO:0000256" key="1">
    <source>
        <dbReference type="ARBA" id="ARBA00009054"/>
    </source>
</evidence>
<comment type="subcellular location">
    <subcellularLocation>
        <location evidence="4">Cytoplasm</location>
    </subcellularLocation>
</comment>
<dbReference type="CDD" id="cd00446">
    <property type="entry name" value="GrpE"/>
    <property type="match status" value="1"/>
</dbReference>
<dbReference type="InterPro" id="IPR009012">
    <property type="entry name" value="GrpE_head"/>
</dbReference>